<proteinExistence type="predicted"/>
<reference evidence="2 3" key="1">
    <citation type="submission" date="2016-07" db="EMBL/GenBank/DDBJ databases">
        <title>Pervasive Adenine N6-methylation of Active Genes in Fungi.</title>
        <authorList>
            <consortium name="DOE Joint Genome Institute"/>
            <person name="Mondo S.J."/>
            <person name="Dannebaum R.O."/>
            <person name="Kuo R.C."/>
            <person name="Labutti K."/>
            <person name="Haridas S."/>
            <person name="Kuo A."/>
            <person name="Salamov A."/>
            <person name="Ahrendt S.R."/>
            <person name="Lipzen A."/>
            <person name="Sullivan W."/>
            <person name="Andreopoulos W.B."/>
            <person name="Clum A."/>
            <person name="Lindquist E."/>
            <person name="Daum C."/>
            <person name="Ramamoorthy G.K."/>
            <person name="Gryganskyi A."/>
            <person name="Culley D."/>
            <person name="Magnuson J.K."/>
            <person name="James T.Y."/>
            <person name="O'Malley M.A."/>
            <person name="Stajich J.E."/>
            <person name="Spatafora J.W."/>
            <person name="Visel A."/>
            <person name="Grigoriev I.V."/>
        </authorList>
    </citation>
    <scope>NUCLEOTIDE SEQUENCE [LARGE SCALE GENOMIC DNA]</scope>
    <source>
        <strain evidence="2 3">PL171</strain>
    </source>
</reference>
<accession>A0A1Y2HV45</accession>
<dbReference type="OrthoDB" id="2158148at2759"/>
<keyword evidence="3" id="KW-1185">Reference proteome</keyword>
<comment type="caution">
    <text evidence="2">The sequence shown here is derived from an EMBL/GenBank/DDBJ whole genome shotgun (WGS) entry which is preliminary data.</text>
</comment>
<feature type="compositionally biased region" description="Basic and acidic residues" evidence="1">
    <location>
        <begin position="215"/>
        <end position="235"/>
    </location>
</feature>
<dbReference type="Proteomes" id="UP000193411">
    <property type="component" value="Unassembled WGS sequence"/>
</dbReference>
<dbReference type="EMBL" id="MCFL01000008">
    <property type="protein sequence ID" value="ORZ38470.1"/>
    <property type="molecule type" value="Genomic_DNA"/>
</dbReference>
<protein>
    <submittedName>
        <fullName evidence="2">Uncharacterized protein</fullName>
    </submittedName>
</protein>
<name>A0A1Y2HV45_9FUNG</name>
<dbReference type="AlphaFoldDB" id="A0A1Y2HV45"/>
<gene>
    <name evidence="2" type="ORF">BCR44DRAFT_1428327</name>
</gene>
<evidence type="ECO:0000313" key="2">
    <source>
        <dbReference type="EMBL" id="ORZ38470.1"/>
    </source>
</evidence>
<sequence length="235" mass="25311">MSHAQAQDEPASLASLFIKSATWPWSLMQVAELVSLMDCTLHWREAYFTAFTNHYLAHIERDLPFYSDSTNHALPDTTHGLPLRASPMSAFSAHAAPAAVVLARDKPTRILFLATLYRTSLAVQQFRLDAMLAGLSGVGVGALVEQAAVDVLGACEEVRLREAREDGNGSSESADGDLEEFAQLGSERVSLGSLARLVADAGLLNGSPAVSSASVRDEAERAADRDVRQERETAE</sequence>
<organism evidence="2 3">
    <name type="scientific">Catenaria anguillulae PL171</name>
    <dbReference type="NCBI Taxonomy" id="765915"/>
    <lineage>
        <taxon>Eukaryota</taxon>
        <taxon>Fungi</taxon>
        <taxon>Fungi incertae sedis</taxon>
        <taxon>Blastocladiomycota</taxon>
        <taxon>Blastocladiomycetes</taxon>
        <taxon>Blastocladiales</taxon>
        <taxon>Catenariaceae</taxon>
        <taxon>Catenaria</taxon>
    </lineage>
</organism>
<feature type="region of interest" description="Disordered" evidence="1">
    <location>
        <begin position="205"/>
        <end position="235"/>
    </location>
</feature>
<evidence type="ECO:0000313" key="3">
    <source>
        <dbReference type="Proteomes" id="UP000193411"/>
    </source>
</evidence>
<evidence type="ECO:0000256" key="1">
    <source>
        <dbReference type="SAM" id="MobiDB-lite"/>
    </source>
</evidence>